<protein>
    <submittedName>
        <fullName evidence="1">Uncharacterized protein</fullName>
    </submittedName>
</protein>
<evidence type="ECO:0000313" key="1">
    <source>
        <dbReference type="EMBL" id="KAH7978601.1"/>
    </source>
</evidence>
<keyword evidence="2" id="KW-1185">Reference proteome</keyword>
<name>A0ACB8DW77_DERSI</name>
<gene>
    <name evidence="1" type="ORF">HPB49_006085</name>
</gene>
<proteinExistence type="predicted"/>
<sequence>MARVVWNLLRERLIEPYVDADLRVFDLSIEHRNQINDTVTREATQALKINNVGFKCATITSEKDILENYYLKRTWLSPSAVIRNALDGAVFREPMVCRNITRLVKQSRKPIIIARHAFGDQYNGKDFVVPGPGTLQIKYSSIGVPYTLT</sequence>
<comment type="caution">
    <text evidence="1">The sequence shown here is derived from an EMBL/GenBank/DDBJ whole genome shotgun (WGS) entry which is preliminary data.</text>
</comment>
<evidence type="ECO:0000313" key="2">
    <source>
        <dbReference type="Proteomes" id="UP000821865"/>
    </source>
</evidence>
<accession>A0ACB8DW77</accession>
<dbReference type="EMBL" id="CM023470">
    <property type="protein sequence ID" value="KAH7978601.1"/>
    <property type="molecule type" value="Genomic_DNA"/>
</dbReference>
<reference evidence="1" key="1">
    <citation type="submission" date="2020-05" db="EMBL/GenBank/DDBJ databases">
        <title>Large-scale comparative analyses of tick genomes elucidate their genetic diversity and vector capacities.</title>
        <authorList>
            <person name="Jia N."/>
            <person name="Wang J."/>
            <person name="Shi W."/>
            <person name="Du L."/>
            <person name="Sun Y."/>
            <person name="Zhan W."/>
            <person name="Jiang J."/>
            <person name="Wang Q."/>
            <person name="Zhang B."/>
            <person name="Ji P."/>
            <person name="Sakyi L.B."/>
            <person name="Cui X."/>
            <person name="Yuan T."/>
            <person name="Jiang B."/>
            <person name="Yang W."/>
            <person name="Lam T.T.-Y."/>
            <person name="Chang Q."/>
            <person name="Ding S."/>
            <person name="Wang X."/>
            <person name="Zhu J."/>
            <person name="Ruan X."/>
            <person name="Zhao L."/>
            <person name="Wei J."/>
            <person name="Que T."/>
            <person name="Du C."/>
            <person name="Cheng J."/>
            <person name="Dai P."/>
            <person name="Han X."/>
            <person name="Huang E."/>
            <person name="Gao Y."/>
            <person name="Liu J."/>
            <person name="Shao H."/>
            <person name="Ye R."/>
            <person name="Li L."/>
            <person name="Wei W."/>
            <person name="Wang X."/>
            <person name="Wang C."/>
            <person name="Yang T."/>
            <person name="Huo Q."/>
            <person name="Li W."/>
            <person name="Guo W."/>
            <person name="Chen H."/>
            <person name="Zhou L."/>
            <person name="Ni X."/>
            <person name="Tian J."/>
            <person name="Zhou Y."/>
            <person name="Sheng Y."/>
            <person name="Liu T."/>
            <person name="Pan Y."/>
            <person name="Xia L."/>
            <person name="Li J."/>
            <person name="Zhao F."/>
            <person name="Cao W."/>
        </authorList>
    </citation>
    <scope>NUCLEOTIDE SEQUENCE</scope>
    <source>
        <strain evidence="1">Dsil-2018</strain>
    </source>
</reference>
<dbReference type="Proteomes" id="UP000821865">
    <property type="component" value="Chromosome 1"/>
</dbReference>
<organism evidence="1 2">
    <name type="scientific">Dermacentor silvarum</name>
    <name type="common">Tick</name>
    <dbReference type="NCBI Taxonomy" id="543639"/>
    <lineage>
        <taxon>Eukaryota</taxon>
        <taxon>Metazoa</taxon>
        <taxon>Ecdysozoa</taxon>
        <taxon>Arthropoda</taxon>
        <taxon>Chelicerata</taxon>
        <taxon>Arachnida</taxon>
        <taxon>Acari</taxon>
        <taxon>Parasitiformes</taxon>
        <taxon>Ixodida</taxon>
        <taxon>Ixodoidea</taxon>
        <taxon>Ixodidae</taxon>
        <taxon>Rhipicephalinae</taxon>
        <taxon>Dermacentor</taxon>
    </lineage>
</organism>